<dbReference type="Proteomes" id="UP001175001">
    <property type="component" value="Unassembled WGS sequence"/>
</dbReference>
<evidence type="ECO:0000313" key="3">
    <source>
        <dbReference type="Proteomes" id="UP001175001"/>
    </source>
</evidence>
<dbReference type="EMBL" id="JAUJDW010000049">
    <property type="protein sequence ID" value="KAK0647452.1"/>
    <property type="molecule type" value="Genomic_DNA"/>
</dbReference>
<name>A0AA40CQZ0_9PEZI</name>
<evidence type="ECO:0000256" key="1">
    <source>
        <dbReference type="SAM" id="MobiDB-lite"/>
    </source>
</evidence>
<comment type="caution">
    <text evidence="2">The sequence shown here is derived from an EMBL/GenBank/DDBJ whole genome shotgun (WGS) entry which is preliminary data.</text>
</comment>
<dbReference type="AlphaFoldDB" id="A0AA40CQZ0"/>
<gene>
    <name evidence="2" type="ORF">DIS24_g7750</name>
</gene>
<feature type="compositionally biased region" description="Basic and acidic residues" evidence="1">
    <location>
        <begin position="1"/>
        <end position="17"/>
    </location>
</feature>
<organism evidence="2 3">
    <name type="scientific">Lasiodiplodia hormozganensis</name>
    <dbReference type="NCBI Taxonomy" id="869390"/>
    <lineage>
        <taxon>Eukaryota</taxon>
        <taxon>Fungi</taxon>
        <taxon>Dikarya</taxon>
        <taxon>Ascomycota</taxon>
        <taxon>Pezizomycotina</taxon>
        <taxon>Dothideomycetes</taxon>
        <taxon>Dothideomycetes incertae sedis</taxon>
        <taxon>Botryosphaeriales</taxon>
        <taxon>Botryosphaeriaceae</taxon>
        <taxon>Lasiodiplodia</taxon>
    </lineage>
</organism>
<feature type="region of interest" description="Disordered" evidence="1">
    <location>
        <begin position="1"/>
        <end position="64"/>
    </location>
</feature>
<keyword evidence="3" id="KW-1185">Reference proteome</keyword>
<reference evidence="2" key="1">
    <citation type="submission" date="2023-06" db="EMBL/GenBank/DDBJ databases">
        <title>Multi-omics analyses reveal the molecular pathogenesis toolkit of Lasiodiplodia hormozganensis, a cross-kingdom pathogen.</title>
        <authorList>
            <person name="Felix C."/>
            <person name="Meneses R."/>
            <person name="Goncalves M.F.M."/>
            <person name="Tilleman L."/>
            <person name="Duarte A.S."/>
            <person name="Jorrin-Novo J.V."/>
            <person name="Van De Peer Y."/>
            <person name="Deforce D."/>
            <person name="Van Nieuwerburgh F."/>
            <person name="Esteves A.C."/>
            <person name="Alves A."/>
        </authorList>
    </citation>
    <scope>NUCLEOTIDE SEQUENCE</scope>
    <source>
        <strain evidence="2">CBS 339.90</strain>
    </source>
</reference>
<proteinExistence type="predicted"/>
<sequence length="153" mass="17215">MAPTETGKDLAVEEKPESPSYDNANIEVAPVVKDVDVVEGTNNDAKDEDYTSSDSEVTRSYVPKPQDPKVRIINVQYKQAAHMEQTQRQAFKVGDQARLPRRGGPPMVITIVEVQPKRSDWEYQAEDSNKKPVNTISGGVGYEWIKQKRLIRT</sequence>
<accession>A0AA40CQZ0</accession>
<protein>
    <submittedName>
        <fullName evidence="2">Uncharacterized protein</fullName>
    </submittedName>
</protein>
<evidence type="ECO:0000313" key="2">
    <source>
        <dbReference type="EMBL" id="KAK0647452.1"/>
    </source>
</evidence>